<gene>
    <name evidence="1" type="ORF">rCG_42360</name>
</gene>
<dbReference type="AlphaFoldDB" id="A6KFT9"/>
<reference evidence="2" key="1">
    <citation type="submission" date="2005-09" db="EMBL/GenBank/DDBJ databases">
        <authorList>
            <person name="Mural R.J."/>
            <person name="Li P.W."/>
            <person name="Adams M.D."/>
            <person name="Amanatides P.G."/>
            <person name="Baden-Tillson H."/>
            <person name="Barnstead M."/>
            <person name="Chin S.H."/>
            <person name="Dew I."/>
            <person name="Evans C.A."/>
            <person name="Ferriera S."/>
            <person name="Flanigan M."/>
            <person name="Fosler C."/>
            <person name="Glodek A."/>
            <person name="Gu Z."/>
            <person name="Holt R.A."/>
            <person name="Jennings D."/>
            <person name="Kraft C.L."/>
            <person name="Lu F."/>
            <person name="Nguyen T."/>
            <person name="Nusskern D.R."/>
            <person name="Pfannkoch C.M."/>
            <person name="Sitter C."/>
            <person name="Sutton G.G."/>
            <person name="Venter J.C."/>
            <person name="Wang Z."/>
            <person name="Woodage T."/>
            <person name="Zheng X.H."/>
            <person name="Zhong F."/>
        </authorList>
    </citation>
    <scope>NUCLEOTIDE SEQUENCE [LARGE SCALE GENOMIC DNA]</scope>
    <source>
        <strain>BN</strain>
        <strain evidence="2">Sprague-Dawley</strain>
    </source>
</reference>
<accession>A6KFT9</accession>
<proteinExistence type="predicted"/>
<protein>
    <submittedName>
        <fullName evidence="1">RCG42360</fullName>
    </submittedName>
</protein>
<sequence length="142" mass="16396">MGPVLRGVLRNPSVKNLHPQEMAGPKLRRLLHLVPKPLMHQLHMEGNRYMGSGWKHSKGQANLQSEPGPLECWPWILPYIQLPLAFRLPQTSQVRFRQELKSQECMRRRRGLLGVKCSHYEDAAAPEPLRWTAKAWEQGYGN</sequence>
<evidence type="ECO:0000313" key="1">
    <source>
        <dbReference type="EMBL" id="EDL88896.1"/>
    </source>
</evidence>
<evidence type="ECO:0000313" key="2">
    <source>
        <dbReference type="Proteomes" id="UP000234681"/>
    </source>
</evidence>
<organism evidence="1 2">
    <name type="scientific">Rattus norvegicus</name>
    <name type="common">Rat</name>
    <dbReference type="NCBI Taxonomy" id="10116"/>
    <lineage>
        <taxon>Eukaryota</taxon>
        <taxon>Metazoa</taxon>
        <taxon>Chordata</taxon>
        <taxon>Craniata</taxon>
        <taxon>Vertebrata</taxon>
        <taxon>Euteleostomi</taxon>
        <taxon>Mammalia</taxon>
        <taxon>Eutheria</taxon>
        <taxon>Euarchontoglires</taxon>
        <taxon>Glires</taxon>
        <taxon>Rodentia</taxon>
        <taxon>Myomorpha</taxon>
        <taxon>Muroidea</taxon>
        <taxon>Muridae</taxon>
        <taxon>Murinae</taxon>
        <taxon>Rattus</taxon>
    </lineage>
</organism>
<dbReference type="Proteomes" id="UP000234681">
    <property type="component" value="Chromosome 16"/>
</dbReference>
<dbReference type="EMBL" id="CH474046">
    <property type="protein sequence ID" value="EDL88896.1"/>
    <property type="molecule type" value="Genomic_DNA"/>
</dbReference>
<name>A6KFT9_RAT</name>